<dbReference type="PROSITE" id="PS50093">
    <property type="entry name" value="PKD"/>
    <property type="match status" value="1"/>
</dbReference>
<gene>
    <name evidence="3" type="ORF">B9R14_02590</name>
</gene>
<reference evidence="3 4" key="1">
    <citation type="journal article" date="2018" name="Syst. Appl. Microbiol.">
        <title>Characterization and high-quality draft genome sequence of Herbivorax saccincola A7, an anaerobic, alkaliphilic, thermophilic, cellulolytic, and xylanolytic bacterium.</title>
        <authorList>
            <person name="Aikawa S."/>
            <person name="Baramee S."/>
            <person name="Sermsathanaswadi J."/>
            <person name="Thianheng P."/>
            <person name="Tachaapaikoon C."/>
            <person name="Shikata A."/>
            <person name="Waeonukul R."/>
            <person name="Pason P."/>
            <person name="Ratanakhanokchai K."/>
            <person name="Kosugi A."/>
        </authorList>
    </citation>
    <scope>NUCLEOTIDE SEQUENCE [LARGE SCALE GENOMIC DNA]</scope>
    <source>
        <strain evidence="3 4">A7</strain>
    </source>
</reference>
<evidence type="ECO:0000256" key="1">
    <source>
        <dbReference type="SAM" id="Phobius"/>
    </source>
</evidence>
<dbReference type="Gene3D" id="2.60.40.10">
    <property type="entry name" value="Immunoglobulins"/>
    <property type="match status" value="1"/>
</dbReference>
<accession>A0A2S8R7J2</accession>
<dbReference type="InterPro" id="IPR000601">
    <property type="entry name" value="PKD_dom"/>
</dbReference>
<dbReference type="CDD" id="cd00146">
    <property type="entry name" value="PKD"/>
    <property type="match status" value="1"/>
</dbReference>
<protein>
    <recommendedName>
        <fullName evidence="2">PKD domain-containing protein</fullName>
    </recommendedName>
</protein>
<evidence type="ECO:0000313" key="4">
    <source>
        <dbReference type="Proteomes" id="UP000239720"/>
    </source>
</evidence>
<dbReference type="InterPro" id="IPR055431">
    <property type="entry name" value="RsgI_M"/>
</dbReference>
<dbReference type="SMART" id="SM00089">
    <property type="entry name" value="PKD"/>
    <property type="match status" value="1"/>
</dbReference>
<proteinExistence type="predicted"/>
<keyword evidence="1" id="KW-1133">Transmembrane helix</keyword>
<keyword evidence="1" id="KW-0472">Membrane</keyword>
<organism evidence="3 4">
    <name type="scientific">Acetivibrio saccincola</name>
    <dbReference type="NCBI Taxonomy" id="1677857"/>
    <lineage>
        <taxon>Bacteria</taxon>
        <taxon>Bacillati</taxon>
        <taxon>Bacillota</taxon>
        <taxon>Clostridia</taxon>
        <taxon>Eubacteriales</taxon>
        <taxon>Oscillospiraceae</taxon>
        <taxon>Acetivibrio</taxon>
    </lineage>
</organism>
<comment type="caution">
    <text evidence="3">The sequence shown here is derived from an EMBL/GenBank/DDBJ whole genome shotgun (WGS) entry which is preliminary data.</text>
</comment>
<keyword evidence="1" id="KW-0812">Transmembrane</keyword>
<dbReference type="Pfam" id="PF18911">
    <property type="entry name" value="PKD_4"/>
    <property type="match status" value="1"/>
</dbReference>
<feature type="domain" description="PKD" evidence="2">
    <location>
        <begin position="269"/>
        <end position="357"/>
    </location>
</feature>
<evidence type="ECO:0000259" key="2">
    <source>
        <dbReference type="PROSITE" id="PS50093"/>
    </source>
</evidence>
<feature type="transmembrane region" description="Helical" evidence="1">
    <location>
        <begin position="64"/>
        <end position="82"/>
    </location>
</feature>
<dbReference type="EMBL" id="NEMB01000003">
    <property type="protein sequence ID" value="PQQ65764.1"/>
    <property type="molecule type" value="Genomic_DNA"/>
</dbReference>
<sequence>MIMEMEIEKLEKLLKKIDSKEISPSEELVTRTKERVLRELDLMDDSKRESPGKRVVYNKPRFRFAQLLAVVSCFALLIILYMQRSIFNKEIYAYVHIDINPSIEMTIDLNNIVTKVVAINDSSKEFLKDLKLNQKSLDRAVEDILEKSVESALINEESNNVIICAHLAETYSNEKKEVQNLNRILDNLKVLTSNYRDIKINAHTLMVPSEVFNKAKENNVSMSRYVLFKELEKRGFEYSIEDIKTEDVSYMLGKLTQRPEDDTKEDIKPKAAFTYTPEEITIGDVVKFDATDSEALQGSISQYSWDFGDGANGVGKTVEHRYTEVGNYLVKLSVTNNLGVTGTYTEKITVKLNSSNKTKFDWENGSTEGFIVSSDSSSISNTTEKSYEGTRSLKWDIAASGEEILEVCRDLYDIIPAGSTITFKIWVPLGAPVRAIQPYIMTFEGNYENYRWYSSWQRYGSLKKDAWNEFVIKLPEDLDMTLEQQIGVQCEIIGEGNFTIYIDLIEW</sequence>
<name>A0A2S8R7J2_9FIRM</name>
<evidence type="ECO:0000313" key="3">
    <source>
        <dbReference type="EMBL" id="PQQ65764.1"/>
    </source>
</evidence>
<dbReference type="InterPro" id="IPR013783">
    <property type="entry name" value="Ig-like_fold"/>
</dbReference>
<dbReference type="Pfam" id="PF23750">
    <property type="entry name" value="RsgI_M"/>
    <property type="match status" value="1"/>
</dbReference>
<dbReference type="InterPro" id="IPR022409">
    <property type="entry name" value="PKD/Chitinase_dom"/>
</dbReference>
<dbReference type="AlphaFoldDB" id="A0A2S8R7J2"/>
<dbReference type="Gene3D" id="2.60.120.260">
    <property type="entry name" value="Galactose-binding domain-like"/>
    <property type="match status" value="1"/>
</dbReference>
<dbReference type="InterPro" id="IPR035986">
    <property type="entry name" value="PKD_dom_sf"/>
</dbReference>
<dbReference type="SUPFAM" id="SSF49299">
    <property type="entry name" value="PKD domain"/>
    <property type="match status" value="1"/>
</dbReference>
<dbReference type="Proteomes" id="UP000239720">
    <property type="component" value="Unassembled WGS sequence"/>
</dbReference>